<dbReference type="GO" id="GO:0003723">
    <property type="term" value="F:RNA binding"/>
    <property type="evidence" value="ECO:0007669"/>
    <property type="project" value="InterPro"/>
</dbReference>
<feature type="repeat" description="PPR" evidence="3">
    <location>
        <begin position="310"/>
        <end position="340"/>
    </location>
</feature>
<dbReference type="InterPro" id="IPR002885">
    <property type="entry name" value="PPR_rpt"/>
</dbReference>
<feature type="repeat" description="PPR" evidence="3">
    <location>
        <begin position="74"/>
        <end position="108"/>
    </location>
</feature>
<feature type="repeat" description="PPR" evidence="3">
    <location>
        <begin position="175"/>
        <end position="209"/>
    </location>
</feature>
<organism evidence="4 5">
    <name type="scientific">Canna indica</name>
    <name type="common">Indian-shot</name>
    <dbReference type="NCBI Taxonomy" id="4628"/>
    <lineage>
        <taxon>Eukaryota</taxon>
        <taxon>Viridiplantae</taxon>
        <taxon>Streptophyta</taxon>
        <taxon>Embryophyta</taxon>
        <taxon>Tracheophyta</taxon>
        <taxon>Spermatophyta</taxon>
        <taxon>Magnoliopsida</taxon>
        <taxon>Liliopsida</taxon>
        <taxon>Zingiberales</taxon>
        <taxon>Cannaceae</taxon>
        <taxon>Canna</taxon>
    </lineage>
</organism>
<dbReference type="NCBIfam" id="TIGR00756">
    <property type="entry name" value="PPR"/>
    <property type="match status" value="6"/>
</dbReference>
<protein>
    <recommendedName>
        <fullName evidence="6">Chlororespiratory reduction 21</fullName>
    </recommendedName>
</protein>
<reference evidence="4 5" key="1">
    <citation type="submission" date="2023-10" db="EMBL/GenBank/DDBJ databases">
        <title>Chromosome-scale genome assembly provides insights into flower coloration mechanisms of Canna indica.</title>
        <authorList>
            <person name="Li C."/>
        </authorList>
    </citation>
    <scope>NUCLEOTIDE SEQUENCE [LARGE SCALE GENOMIC DNA]</scope>
    <source>
        <tissue evidence="4">Flower</tissue>
    </source>
</reference>
<dbReference type="Proteomes" id="UP001327560">
    <property type="component" value="Chromosome 1"/>
</dbReference>
<dbReference type="Pfam" id="PF12854">
    <property type="entry name" value="PPR_1"/>
    <property type="match status" value="1"/>
</dbReference>
<dbReference type="FunFam" id="1.25.40.10:FF:000280">
    <property type="entry name" value="Pentatricopeptide repeat-containing protein"/>
    <property type="match status" value="1"/>
</dbReference>
<dbReference type="InterPro" id="IPR046960">
    <property type="entry name" value="PPR_At4g14850-like_plant"/>
</dbReference>
<dbReference type="GO" id="GO:0009451">
    <property type="term" value="P:RNA modification"/>
    <property type="evidence" value="ECO:0007669"/>
    <property type="project" value="InterPro"/>
</dbReference>
<evidence type="ECO:0000313" key="4">
    <source>
        <dbReference type="EMBL" id="WOK94607.1"/>
    </source>
</evidence>
<evidence type="ECO:0000313" key="5">
    <source>
        <dbReference type="Proteomes" id="UP001327560"/>
    </source>
</evidence>
<keyword evidence="5" id="KW-1185">Reference proteome</keyword>
<dbReference type="Pfam" id="PF13041">
    <property type="entry name" value="PPR_2"/>
    <property type="match status" value="2"/>
</dbReference>
<feature type="repeat" description="PPR" evidence="3">
    <location>
        <begin position="341"/>
        <end position="375"/>
    </location>
</feature>
<dbReference type="Pfam" id="PF20431">
    <property type="entry name" value="E_motif"/>
    <property type="match status" value="1"/>
</dbReference>
<gene>
    <name evidence="4" type="ORF">Cni_G03312</name>
</gene>
<dbReference type="AlphaFoldDB" id="A0AAQ3JT90"/>
<dbReference type="InterPro" id="IPR046848">
    <property type="entry name" value="E_motif"/>
</dbReference>
<dbReference type="InterPro" id="IPR011990">
    <property type="entry name" value="TPR-like_helical_dom_sf"/>
</dbReference>
<sequence>MSIAATDAIADFLSRINQCHASKNLGLGRCLHASLLKTALTCHTLLVNRLIDLYSKCDSLVCAETAFHDLPFKNHHSYNTLLAAYCRAGRLDLAHQLFDRLPDRNLVSYNIMISSLTRHGHHKEALDLFSRMPKEIVIVDKYTVVGVSTACSGLGALRSLRQLHAFVIVSGLELNLIMSNVMIDAYGKCGDVDTSRHIFDRMNKRDVVSWTSLVRAYTSAHRLEEAHLVFCSMPDRNAISWTSLISGYEQNGKEEASLDLFKQMMVEGIDPTPFALVSVLSACATLGLIEQGKQVHGFIFRRCICLNSFNVFVFNALIDMYAKCGNIVSASLLFERMPERDVVSWNSILTGYAQNGIGKQSLDAFERMVTIGIKPNHVTFLGILSACSHAGLVSEGCRILSLMEKEYGVCPRDEHYAAFIDGLGRKSQIKEAVEFIEHLAGGGGLVSVATWGALLGACRMHGNLDVANTAAESLFRLDPKNGARYTMLSNIYSAAGLWEDARRIKLLMKEKGLKKDPGYSWVEVRGVKHMFVADDKSHYNVEEIYRLLPVLVDHMKDARDNEK</sequence>
<evidence type="ECO:0000256" key="2">
    <source>
        <dbReference type="ARBA" id="ARBA00061659"/>
    </source>
</evidence>
<dbReference type="PANTHER" id="PTHR47926">
    <property type="entry name" value="PENTATRICOPEPTIDE REPEAT-CONTAINING PROTEIN"/>
    <property type="match status" value="1"/>
</dbReference>
<dbReference type="EMBL" id="CP136890">
    <property type="protein sequence ID" value="WOK94607.1"/>
    <property type="molecule type" value="Genomic_DNA"/>
</dbReference>
<dbReference type="Gene3D" id="1.25.40.10">
    <property type="entry name" value="Tetratricopeptide repeat domain"/>
    <property type="match status" value="3"/>
</dbReference>
<name>A0AAQ3JT90_9LILI</name>
<accession>A0AAQ3JT90</accession>
<feature type="repeat" description="PPR" evidence="3">
    <location>
        <begin position="237"/>
        <end position="271"/>
    </location>
</feature>
<evidence type="ECO:0000256" key="1">
    <source>
        <dbReference type="ARBA" id="ARBA00022737"/>
    </source>
</evidence>
<dbReference type="FunFam" id="1.25.40.10:FF:000031">
    <property type="entry name" value="Pentatricopeptide repeat-containing protein mitochondrial"/>
    <property type="match status" value="1"/>
</dbReference>
<keyword evidence="1" id="KW-0677">Repeat</keyword>
<dbReference type="Pfam" id="PF01535">
    <property type="entry name" value="PPR"/>
    <property type="match status" value="3"/>
</dbReference>
<comment type="similarity">
    <text evidence="2">Belongs to the PPR family. PCMP-E subfamily.</text>
</comment>
<dbReference type="FunFam" id="1.25.40.10:FF:000442">
    <property type="entry name" value="Pentatricopeptide repeat-containing protein At3g49710"/>
    <property type="match status" value="2"/>
</dbReference>
<dbReference type="PANTHER" id="PTHR47926:SF346">
    <property type="entry name" value="PENTATRICOPEPTIDE REPEAT-CONTAINING PROTEIN"/>
    <property type="match status" value="1"/>
</dbReference>
<proteinExistence type="inferred from homology"/>
<evidence type="ECO:0000256" key="3">
    <source>
        <dbReference type="PROSITE-ProRule" id="PRU00708"/>
    </source>
</evidence>
<dbReference type="PROSITE" id="PS51375">
    <property type="entry name" value="PPR"/>
    <property type="match status" value="5"/>
</dbReference>
<evidence type="ECO:0008006" key="6">
    <source>
        <dbReference type="Google" id="ProtNLM"/>
    </source>
</evidence>